<organism evidence="7 8">
    <name type="scientific">Triparma laevis f. longispina</name>
    <dbReference type="NCBI Taxonomy" id="1714387"/>
    <lineage>
        <taxon>Eukaryota</taxon>
        <taxon>Sar</taxon>
        <taxon>Stramenopiles</taxon>
        <taxon>Ochrophyta</taxon>
        <taxon>Bolidophyceae</taxon>
        <taxon>Parmales</taxon>
        <taxon>Triparmaceae</taxon>
        <taxon>Triparma</taxon>
    </lineage>
</organism>
<protein>
    <recommendedName>
        <fullName evidence="6">RING-type domain-containing protein</fullName>
    </recommendedName>
</protein>
<sequence length="230" mass="25967">MGVMSRECSFEPRNVYEEKLDWEACEPSCWYGYAPEIGTRSGDQVYAVLPLVMSVVMFFTWYVFRALILDSGSFRHAMEHPSLHGRLQESRNVGIVSPFFSCFLLLFFHCAPVFIREPLITPRNRTYIDVRVAGAAVVPKTDSIRTYSMPLVSLADGEGGEENRVSECYICMDGFSDVDLKKGAVRKLKTCGHVFHELCLANWVQGQHGYGQTRTCPNCRVNVDGEISRA</sequence>
<dbReference type="GO" id="GO:0008270">
    <property type="term" value="F:zinc ion binding"/>
    <property type="evidence" value="ECO:0007669"/>
    <property type="project" value="UniProtKB-KW"/>
</dbReference>
<keyword evidence="5" id="KW-0472">Membrane</keyword>
<feature type="transmembrane region" description="Helical" evidence="5">
    <location>
        <begin position="45"/>
        <end position="64"/>
    </location>
</feature>
<name>A0A9W7EIN0_9STRA</name>
<keyword evidence="5" id="KW-0812">Transmembrane</keyword>
<dbReference type="CDD" id="cd16448">
    <property type="entry name" value="RING-H2"/>
    <property type="match status" value="1"/>
</dbReference>
<evidence type="ECO:0000256" key="2">
    <source>
        <dbReference type="ARBA" id="ARBA00022771"/>
    </source>
</evidence>
<dbReference type="SMART" id="SM00184">
    <property type="entry name" value="RING"/>
    <property type="match status" value="1"/>
</dbReference>
<feature type="domain" description="RING-type" evidence="6">
    <location>
        <begin position="168"/>
        <end position="220"/>
    </location>
</feature>
<evidence type="ECO:0000256" key="1">
    <source>
        <dbReference type="ARBA" id="ARBA00022723"/>
    </source>
</evidence>
<dbReference type="AlphaFoldDB" id="A0A9W7EIN0"/>
<evidence type="ECO:0000313" key="8">
    <source>
        <dbReference type="Proteomes" id="UP001165122"/>
    </source>
</evidence>
<keyword evidence="5" id="KW-1133">Transmembrane helix</keyword>
<comment type="caution">
    <text evidence="7">The sequence shown here is derived from an EMBL/GenBank/DDBJ whole genome shotgun (WGS) entry which is preliminary data.</text>
</comment>
<evidence type="ECO:0000256" key="4">
    <source>
        <dbReference type="PROSITE-ProRule" id="PRU00175"/>
    </source>
</evidence>
<dbReference type="Gene3D" id="3.30.40.10">
    <property type="entry name" value="Zinc/RING finger domain, C3HC4 (zinc finger)"/>
    <property type="match status" value="1"/>
</dbReference>
<dbReference type="EMBL" id="BRXW01000985">
    <property type="protein sequence ID" value="GMH80358.1"/>
    <property type="molecule type" value="Genomic_DNA"/>
</dbReference>
<accession>A0A9W7EIN0</accession>
<dbReference type="InterPro" id="IPR001841">
    <property type="entry name" value="Znf_RING"/>
</dbReference>
<dbReference type="PROSITE" id="PS50089">
    <property type="entry name" value="ZF_RING_2"/>
    <property type="match status" value="1"/>
</dbReference>
<dbReference type="GO" id="GO:0016567">
    <property type="term" value="P:protein ubiquitination"/>
    <property type="evidence" value="ECO:0007669"/>
    <property type="project" value="TreeGrafter"/>
</dbReference>
<keyword evidence="8" id="KW-1185">Reference proteome</keyword>
<feature type="transmembrane region" description="Helical" evidence="5">
    <location>
        <begin position="95"/>
        <end position="115"/>
    </location>
</feature>
<dbReference type="PANTHER" id="PTHR45969">
    <property type="entry name" value="RING ZINC FINGER PROTEIN-RELATED"/>
    <property type="match status" value="1"/>
</dbReference>
<dbReference type="OrthoDB" id="9984778at2759"/>
<evidence type="ECO:0000256" key="3">
    <source>
        <dbReference type="ARBA" id="ARBA00022833"/>
    </source>
</evidence>
<dbReference type="Pfam" id="PF13639">
    <property type="entry name" value="zf-RING_2"/>
    <property type="match status" value="1"/>
</dbReference>
<proteinExistence type="predicted"/>
<dbReference type="GO" id="GO:0061630">
    <property type="term" value="F:ubiquitin protein ligase activity"/>
    <property type="evidence" value="ECO:0007669"/>
    <property type="project" value="TreeGrafter"/>
</dbReference>
<gene>
    <name evidence="7" type="ORF">TrLO_g5519</name>
</gene>
<dbReference type="InterPro" id="IPR013083">
    <property type="entry name" value="Znf_RING/FYVE/PHD"/>
</dbReference>
<evidence type="ECO:0000313" key="7">
    <source>
        <dbReference type="EMBL" id="GMH80358.1"/>
    </source>
</evidence>
<evidence type="ECO:0000256" key="5">
    <source>
        <dbReference type="SAM" id="Phobius"/>
    </source>
</evidence>
<keyword evidence="2 4" id="KW-0863">Zinc-finger</keyword>
<reference evidence="8" key="1">
    <citation type="journal article" date="2023" name="Commun. Biol.">
        <title>Genome analysis of Parmales, the sister group of diatoms, reveals the evolutionary specialization of diatoms from phago-mixotrophs to photoautotrophs.</title>
        <authorList>
            <person name="Ban H."/>
            <person name="Sato S."/>
            <person name="Yoshikawa S."/>
            <person name="Yamada K."/>
            <person name="Nakamura Y."/>
            <person name="Ichinomiya M."/>
            <person name="Sato N."/>
            <person name="Blanc-Mathieu R."/>
            <person name="Endo H."/>
            <person name="Kuwata A."/>
            <person name="Ogata H."/>
        </authorList>
    </citation>
    <scope>NUCLEOTIDE SEQUENCE [LARGE SCALE GENOMIC DNA]</scope>
    <source>
        <strain evidence="8">NIES 3700</strain>
    </source>
</reference>
<dbReference type="SUPFAM" id="SSF57850">
    <property type="entry name" value="RING/U-box"/>
    <property type="match status" value="1"/>
</dbReference>
<keyword evidence="3" id="KW-0862">Zinc</keyword>
<evidence type="ECO:0000259" key="6">
    <source>
        <dbReference type="PROSITE" id="PS50089"/>
    </source>
</evidence>
<keyword evidence="1" id="KW-0479">Metal-binding</keyword>
<dbReference type="Proteomes" id="UP001165122">
    <property type="component" value="Unassembled WGS sequence"/>
</dbReference>
<dbReference type="PANTHER" id="PTHR45969:SF69">
    <property type="entry name" value="FINGER DOMAIN PROTEIN, PUTATIVE (AFU_ORTHOLOGUE AFUA_3G12190)-RELATED"/>
    <property type="match status" value="1"/>
</dbReference>